<evidence type="ECO:0000256" key="6">
    <source>
        <dbReference type="SAM" id="MobiDB-lite"/>
    </source>
</evidence>
<evidence type="ECO:0000256" key="4">
    <source>
        <dbReference type="ARBA" id="ARBA00023172"/>
    </source>
</evidence>
<dbReference type="PANTHER" id="PTHR30563:SF0">
    <property type="entry name" value="DNA RECOMBINATION PROTEIN RMUC"/>
    <property type="match status" value="1"/>
</dbReference>
<feature type="region of interest" description="Disordered" evidence="6">
    <location>
        <begin position="485"/>
        <end position="505"/>
    </location>
</feature>
<evidence type="ECO:0000256" key="3">
    <source>
        <dbReference type="ARBA" id="ARBA00023054"/>
    </source>
</evidence>
<feature type="transmembrane region" description="Helical" evidence="7">
    <location>
        <begin position="16"/>
        <end position="42"/>
    </location>
</feature>
<evidence type="ECO:0000256" key="2">
    <source>
        <dbReference type="ARBA" id="ARBA00009840"/>
    </source>
</evidence>
<dbReference type="AlphaFoldDB" id="A0A1Y3U2I4"/>
<reference evidence="9" key="1">
    <citation type="submission" date="2017-04" db="EMBL/GenBank/DDBJ databases">
        <title>Function of individual gut microbiota members based on whole genome sequencing of pure cultures obtained from chicken caecum.</title>
        <authorList>
            <person name="Medvecky M."/>
            <person name="Cejkova D."/>
            <person name="Polansky O."/>
            <person name="Karasova D."/>
            <person name="Kubasova T."/>
            <person name="Cizek A."/>
            <person name="Rychlik I."/>
        </authorList>
    </citation>
    <scope>NUCLEOTIDE SEQUENCE [LARGE SCALE GENOMIC DNA]</scope>
    <source>
        <strain evidence="9">An70</strain>
    </source>
</reference>
<evidence type="ECO:0000313" key="9">
    <source>
        <dbReference type="Proteomes" id="UP000196560"/>
    </source>
</evidence>
<evidence type="ECO:0000256" key="1">
    <source>
        <dbReference type="ARBA" id="ARBA00003416"/>
    </source>
</evidence>
<keyword evidence="9" id="KW-1185">Reference proteome</keyword>
<sequence>MIHNTTGYAERTAVDLPLICALVAAVSAAIAAVAALTCLATVRRIAVQAENDRAAAEARAQDAASHAQETQRALDSAQQSLGALVQHAAATTPLMQQRFDTVSQQIARTGDQMDALRRETTQQLGQNRENIEGRLDQVRETVDRQLGQMRTTVDRQLGDIRTDNARQLDQVRATVDEKLSRTLNDRLSASFKQVSDQLEAVYKGLGDMQSIASGVGDLKRVLSNVKTRGMLGEVQLGAILSDILAPEQYLENVATKPGSSERVEFAVKLPVESGDPILLPIDAKFPGDTYEHLRDALDDGDAESIAAARRALETRIKGEAKDISSKYLSVPETTNFAIMFLPFEGLYAEVVDRPGLVEVLQRDYHVNVAGPSTMAALLNSLQMSYQTFRLQKRTDDVLRVLAAVKAELPNYQEALRRARKQIDTAGRTVDSIITTRTNVIERKLNDISALADDDAAEVLGIEASTEHGDSYAKALDESAILEPIHSNTEAIGATDRNERGDDAAS</sequence>
<dbReference type="eggNOG" id="COG1322">
    <property type="taxonomic scope" value="Bacteria"/>
</dbReference>
<keyword evidence="7" id="KW-0472">Membrane</keyword>
<keyword evidence="7" id="KW-1133">Transmembrane helix</keyword>
<keyword evidence="4" id="KW-0233">DNA recombination</keyword>
<comment type="similarity">
    <text evidence="2">Belongs to the RmuC family.</text>
</comment>
<evidence type="ECO:0000313" key="8">
    <source>
        <dbReference type="EMBL" id="OUN43022.1"/>
    </source>
</evidence>
<evidence type="ECO:0000256" key="5">
    <source>
        <dbReference type="SAM" id="Coils"/>
    </source>
</evidence>
<keyword evidence="7" id="KW-0812">Transmembrane</keyword>
<comment type="function">
    <text evidence="1">Involved in DNA recombination.</text>
</comment>
<gene>
    <name evidence="8" type="ORF">B5G21_05295</name>
</gene>
<dbReference type="Pfam" id="PF02646">
    <property type="entry name" value="RmuC"/>
    <property type="match status" value="1"/>
</dbReference>
<protein>
    <submittedName>
        <fullName evidence="8">Recombinase RmuC</fullName>
    </submittedName>
</protein>
<comment type="caution">
    <text evidence="8">The sequence shown here is derived from an EMBL/GenBank/DDBJ whole genome shotgun (WGS) entry which is preliminary data.</text>
</comment>
<evidence type="ECO:0000256" key="7">
    <source>
        <dbReference type="SAM" id="Phobius"/>
    </source>
</evidence>
<dbReference type="InterPro" id="IPR003798">
    <property type="entry name" value="DNA_recombination_RmuC"/>
</dbReference>
<dbReference type="SUPFAM" id="SSF58113">
    <property type="entry name" value="Apolipoprotein A-I"/>
    <property type="match status" value="1"/>
</dbReference>
<dbReference type="PANTHER" id="PTHR30563">
    <property type="entry name" value="DNA RECOMBINATION PROTEIN RMUC"/>
    <property type="match status" value="1"/>
</dbReference>
<proteinExistence type="inferred from homology"/>
<accession>A0A1Y3U2I4</accession>
<feature type="compositionally biased region" description="Basic and acidic residues" evidence="6">
    <location>
        <begin position="495"/>
        <end position="505"/>
    </location>
</feature>
<dbReference type="Proteomes" id="UP000196560">
    <property type="component" value="Unassembled WGS sequence"/>
</dbReference>
<dbReference type="Gene3D" id="1.20.120.20">
    <property type="entry name" value="Apolipoprotein"/>
    <property type="match status" value="1"/>
</dbReference>
<name>A0A1Y3U2I4_9ACTN</name>
<dbReference type="STRING" id="1118060.GCA_000311845_01432"/>
<dbReference type="GO" id="GO:0006310">
    <property type="term" value="P:DNA recombination"/>
    <property type="evidence" value="ECO:0007669"/>
    <property type="project" value="UniProtKB-KW"/>
</dbReference>
<dbReference type="EMBL" id="NFHO01000005">
    <property type="protein sequence ID" value="OUN43022.1"/>
    <property type="molecule type" value="Genomic_DNA"/>
</dbReference>
<organism evidence="8 9">
    <name type="scientific">Enorma massiliensis</name>
    <dbReference type="NCBI Taxonomy" id="1472761"/>
    <lineage>
        <taxon>Bacteria</taxon>
        <taxon>Bacillati</taxon>
        <taxon>Actinomycetota</taxon>
        <taxon>Coriobacteriia</taxon>
        <taxon>Coriobacteriales</taxon>
        <taxon>Coriobacteriaceae</taxon>
        <taxon>Enorma</taxon>
    </lineage>
</organism>
<feature type="coiled-coil region" evidence="5">
    <location>
        <begin position="39"/>
        <end position="66"/>
    </location>
</feature>
<keyword evidence="3 5" id="KW-0175">Coiled coil</keyword>